<sequence length="466" mass="52359">MSTEYALKRFDGETLKESFRARDLLDRMASEIESGIKCVFMDSASRAHQACSGAIDLLALPHSTHDGNFDKIFGVGAKHNQDILLFGLMRLSTGTNLREWPLQARSESIVSRASTYRRVAFGNPKEARTHAYFVKDAVLFKRDVRVSLADVAITKANVENVTPLRLSAESTACERLVKFFSMDDRTELIESVATIDYDKPNLSIEECRVALFGGCSAADANAFGTESLFLQLQRDVEAWTCPLADKSVQVGQLFASHDSDVILKHFKSIAAVRVGMDDISKYHSGLVEWWYTMKPEVASSDLGKDYHVFSTSQIQPQDFFMEYLQNTWRVLQEDRTFNPTVIQVIVLPRQHQNLNLNLFKRLKSPVALNFSMFESLKYVIPFAESTTSIQIKLGEHSISVASGALLRVDSMEDKGRDSVNFLRMPSVKIPGTRAVIIMYSVDHINTLCELSKSVHPSIANKRMKYG</sequence>
<comment type="caution">
    <text evidence="1">The sequence shown here is derived from an EMBL/GenBank/DDBJ whole genome shotgun (WGS) entry which is preliminary data.</text>
</comment>
<organism evidence="1 2">
    <name type="scientific">Cymbomonas tetramitiformis</name>
    <dbReference type="NCBI Taxonomy" id="36881"/>
    <lineage>
        <taxon>Eukaryota</taxon>
        <taxon>Viridiplantae</taxon>
        <taxon>Chlorophyta</taxon>
        <taxon>Pyramimonadophyceae</taxon>
        <taxon>Pyramimonadales</taxon>
        <taxon>Pyramimonadaceae</taxon>
        <taxon>Cymbomonas</taxon>
    </lineage>
</organism>
<dbReference type="AlphaFoldDB" id="A0AAE0F7G0"/>
<dbReference type="EMBL" id="LGRX02024976">
    <property type="protein sequence ID" value="KAK3253180.1"/>
    <property type="molecule type" value="Genomic_DNA"/>
</dbReference>
<proteinExistence type="predicted"/>
<dbReference type="Proteomes" id="UP001190700">
    <property type="component" value="Unassembled WGS sequence"/>
</dbReference>
<name>A0AAE0F7G0_9CHLO</name>
<evidence type="ECO:0000313" key="2">
    <source>
        <dbReference type="Proteomes" id="UP001190700"/>
    </source>
</evidence>
<accession>A0AAE0F7G0</accession>
<reference evidence="1 2" key="1">
    <citation type="journal article" date="2015" name="Genome Biol. Evol.">
        <title>Comparative Genomics of a Bacterivorous Green Alga Reveals Evolutionary Causalities and Consequences of Phago-Mixotrophic Mode of Nutrition.</title>
        <authorList>
            <person name="Burns J.A."/>
            <person name="Paasch A."/>
            <person name="Narechania A."/>
            <person name="Kim E."/>
        </authorList>
    </citation>
    <scope>NUCLEOTIDE SEQUENCE [LARGE SCALE GENOMIC DNA]</scope>
    <source>
        <strain evidence="1 2">PLY_AMNH</strain>
    </source>
</reference>
<gene>
    <name evidence="1" type="ORF">CYMTET_37557</name>
</gene>
<keyword evidence="2" id="KW-1185">Reference proteome</keyword>
<protein>
    <submittedName>
        <fullName evidence="1">Uncharacterized protein</fullName>
    </submittedName>
</protein>
<evidence type="ECO:0000313" key="1">
    <source>
        <dbReference type="EMBL" id="KAK3253180.1"/>
    </source>
</evidence>